<organism evidence="2 3">
    <name type="scientific">Nocardioides marmoribigeumensis</name>
    <dbReference type="NCBI Taxonomy" id="433649"/>
    <lineage>
        <taxon>Bacteria</taxon>
        <taxon>Bacillati</taxon>
        <taxon>Actinomycetota</taxon>
        <taxon>Actinomycetes</taxon>
        <taxon>Propionibacteriales</taxon>
        <taxon>Nocardioidaceae</taxon>
        <taxon>Nocardioides</taxon>
    </lineage>
</organism>
<protein>
    <submittedName>
        <fullName evidence="2">Effector of murein hydrolase LrgA (UPF0299 family)</fullName>
    </submittedName>
</protein>
<keyword evidence="1" id="KW-1133">Transmembrane helix</keyword>
<accession>A0ABU2BPK7</accession>
<keyword evidence="1" id="KW-0812">Transmembrane</keyword>
<sequence length="482" mass="52363">MIQVCWLFAVPPFAGVDEFDHTYRAAAVARGEWWAKPSDATRGTGALVSTPRDIVEAAHDECERLPYTKAAECRPSSDADMVRMPSGAGRYNPIFYFLVGTAALPFNGVTAHYVMRAADLVLCWLVVMTAFWVASRARDRWQRGWLLLGGVLAMTPVALFSTAMVAPNGLEIACGLAFWVAVLDLLRRDDSEALPSIVLAAYAVTGSMLLLLRSLGPLWALLIVLVSLVATRPPRARLRRVIWGSAPAATATAVLALSGLASVAWTRTQGSLTIGSEDVDPIGRLELLALVLKANIVWVFQAIAAFPTRVNLAPMPVYVAGLGLLFALLILMRRGANPHVRRATWVAVWLSILVPSVITYRTYADYSIAWQGRYTLPFAIGIVLLAASTMASARRRIRPDAAFIGLMLFVLMQTLGLSTMMARERRLSPGVADGAWVLVPVWIVTLLVAIGSAVLWATAAGQVPAYREITEERPREPQGADT</sequence>
<feature type="transmembrane region" description="Helical" evidence="1">
    <location>
        <begin position="374"/>
        <end position="391"/>
    </location>
</feature>
<reference evidence="2 3" key="1">
    <citation type="submission" date="2023-07" db="EMBL/GenBank/DDBJ databases">
        <title>Sequencing the genomes of 1000 actinobacteria strains.</title>
        <authorList>
            <person name="Klenk H.-P."/>
        </authorList>
    </citation>
    <scope>NUCLEOTIDE SEQUENCE [LARGE SCALE GENOMIC DNA]</scope>
    <source>
        <strain evidence="2 3">DSM 19426</strain>
    </source>
</reference>
<keyword evidence="3" id="KW-1185">Reference proteome</keyword>
<feature type="transmembrane region" description="Helical" evidence="1">
    <location>
        <begin position="403"/>
        <end position="422"/>
    </location>
</feature>
<dbReference type="Proteomes" id="UP001183648">
    <property type="component" value="Unassembled WGS sequence"/>
</dbReference>
<feature type="transmembrane region" description="Helical" evidence="1">
    <location>
        <begin position="242"/>
        <end position="266"/>
    </location>
</feature>
<feature type="transmembrane region" description="Helical" evidence="1">
    <location>
        <begin position="91"/>
        <end position="107"/>
    </location>
</feature>
<name>A0ABU2BPK7_9ACTN</name>
<gene>
    <name evidence="2" type="ORF">J2S63_000117</name>
</gene>
<keyword evidence="1" id="KW-0472">Membrane</keyword>
<dbReference type="Pfam" id="PF09913">
    <property type="entry name" value="DUF2142"/>
    <property type="match status" value="1"/>
</dbReference>
<keyword evidence="2" id="KW-0378">Hydrolase</keyword>
<dbReference type="RefSeq" id="WP_310297216.1">
    <property type="nucleotide sequence ID" value="NZ_BAAAPS010000006.1"/>
</dbReference>
<feature type="transmembrane region" description="Helical" evidence="1">
    <location>
        <begin position="343"/>
        <end position="362"/>
    </location>
</feature>
<evidence type="ECO:0000313" key="2">
    <source>
        <dbReference type="EMBL" id="MDR7360564.1"/>
    </source>
</evidence>
<proteinExistence type="predicted"/>
<dbReference type="GO" id="GO:0016787">
    <property type="term" value="F:hydrolase activity"/>
    <property type="evidence" value="ECO:0007669"/>
    <property type="project" value="UniProtKB-KW"/>
</dbReference>
<feature type="transmembrane region" description="Helical" evidence="1">
    <location>
        <begin position="113"/>
        <end position="133"/>
    </location>
</feature>
<evidence type="ECO:0000256" key="1">
    <source>
        <dbReference type="SAM" id="Phobius"/>
    </source>
</evidence>
<comment type="caution">
    <text evidence="2">The sequence shown here is derived from an EMBL/GenBank/DDBJ whole genome shotgun (WGS) entry which is preliminary data.</text>
</comment>
<feature type="transmembrane region" description="Helical" evidence="1">
    <location>
        <begin position="145"/>
        <end position="163"/>
    </location>
</feature>
<dbReference type="InterPro" id="IPR018674">
    <property type="entry name" value="DUF2142_membrane"/>
</dbReference>
<dbReference type="EMBL" id="JAVDYG010000001">
    <property type="protein sequence ID" value="MDR7360564.1"/>
    <property type="molecule type" value="Genomic_DNA"/>
</dbReference>
<feature type="transmembrane region" description="Helical" evidence="1">
    <location>
        <begin position="312"/>
        <end position="331"/>
    </location>
</feature>
<feature type="transmembrane region" description="Helical" evidence="1">
    <location>
        <begin position="434"/>
        <end position="457"/>
    </location>
</feature>
<feature type="transmembrane region" description="Helical" evidence="1">
    <location>
        <begin position="198"/>
        <end position="230"/>
    </location>
</feature>
<evidence type="ECO:0000313" key="3">
    <source>
        <dbReference type="Proteomes" id="UP001183648"/>
    </source>
</evidence>